<evidence type="ECO:0000313" key="3">
    <source>
        <dbReference type="EMBL" id="RAJ04016.1"/>
    </source>
</evidence>
<sequence>MPIEFTYNKQDVINALRFHFWHRGEIRVLRITFLVLAILTIAGYMTEYVNLNALVMIMTMVVVLYGGIYFLLPISTYNKAATFKDSIHLRWNENGILITTNKSERVQEWKRFKHVIETKTFFYLYRDAKSFFLIPTNAFESEADRQAFSLYLQQIYTNYRITY</sequence>
<gene>
    <name evidence="3" type="ORF">LX64_02893</name>
</gene>
<keyword evidence="4" id="KW-1185">Reference proteome</keyword>
<feature type="transmembrane region" description="Helical" evidence="1">
    <location>
        <begin position="27"/>
        <end position="45"/>
    </location>
</feature>
<dbReference type="RefSeq" id="WP_111598335.1">
    <property type="nucleotide sequence ID" value="NZ_QLLL01000005.1"/>
</dbReference>
<dbReference type="Pfam" id="PF14317">
    <property type="entry name" value="YcxB"/>
    <property type="match status" value="1"/>
</dbReference>
<comment type="caution">
    <text evidence="3">The sequence shown here is derived from an EMBL/GenBank/DDBJ whole genome shotgun (WGS) entry which is preliminary data.</text>
</comment>
<feature type="domain" description="YcxB-like C-terminal" evidence="2">
    <location>
        <begin position="91"/>
        <end position="149"/>
    </location>
</feature>
<evidence type="ECO:0000313" key="4">
    <source>
        <dbReference type="Proteomes" id="UP000249547"/>
    </source>
</evidence>
<organism evidence="3 4">
    <name type="scientific">Chitinophaga skermanii</name>
    <dbReference type="NCBI Taxonomy" id="331697"/>
    <lineage>
        <taxon>Bacteria</taxon>
        <taxon>Pseudomonadati</taxon>
        <taxon>Bacteroidota</taxon>
        <taxon>Chitinophagia</taxon>
        <taxon>Chitinophagales</taxon>
        <taxon>Chitinophagaceae</taxon>
        <taxon>Chitinophaga</taxon>
    </lineage>
</organism>
<keyword evidence="1" id="KW-1133">Transmembrane helix</keyword>
<dbReference type="Proteomes" id="UP000249547">
    <property type="component" value="Unassembled WGS sequence"/>
</dbReference>
<dbReference type="OrthoDB" id="663382at2"/>
<dbReference type="InterPro" id="IPR025588">
    <property type="entry name" value="YcxB-like_C"/>
</dbReference>
<dbReference type="AlphaFoldDB" id="A0A327QHC7"/>
<evidence type="ECO:0000256" key="1">
    <source>
        <dbReference type="SAM" id="Phobius"/>
    </source>
</evidence>
<evidence type="ECO:0000259" key="2">
    <source>
        <dbReference type="Pfam" id="PF14317"/>
    </source>
</evidence>
<keyword evidence="1" id="KW-0812">Transmembrane</keyword>
<dbReference type="EMBL" id="QLLL01000005">
    <property type="protein sequence ID" value="RAJ04016.1"/>
    <property type="molecule type" value="Genomic_DNA"/>
</dbReference>
<proteinExistence type="predicted"/>
<reference evidence="3 4" key="1">
    <citation type="submission" date="2018-06" db="EMBL/GenBank/DDBJ databases">
        <title>Genomic Encyclopedia of Archaeal and Bacterial Type Strains, Phase II (KMG-II): from individual species to whole genera.</title>
        <authorList>
            <person name="Goeker M."/>
        </authorList>
    </citation>
    <scope>NUCLEOTIDE SEQUENCE [LARGE SCALE GENOMIC DNA]</scope>
    <source>
        <strain evidence="3 4">DSM 23857</strain>
    </source>
</reference>
<name>A0A327QHC7_9BACT</name>
<feature type="transmembrane region" description="Helical" evidence="1">
    <location>
        <begin position="51"/>
        <end position="72"/>
    </location>
</feature>
<accession>A0A327QHC7</accession>
<keyword evidence="1" id="KW-0472">Membrane</keyword>
<protein>
    <submittedName>
        <fullName evidence="3">YcxB-like protein</fullName>
    </submittedName>
</protein>